<proteinExistence type="predicted"/>
<gene>
    <name evidence="1" type="ORF">BTO18_04400</name>
</gene>
<accession>A0A2S7WLY8</accession>
<name>A0A2S7WLY8_9FLAO</name>
<dbReference type="EMBL" id="MSCN01000001">
    <property type="protein sequence ID" value="PQJ78476.1"/>
    <property type="molecule type" value="Genomic_DNA"/>
</dbReference>
<evidence type="ECO:0008006" key="3">
    <source>
        <dbReference type="Google" id="ProtNLM"/>
    </source>
</evidence>
<dbReference type="Proteomes" id="UP000238882">
    <property type="component" value="Unassembled WGS sequence"/>
</dbReference>
<sequence length="130" mass="14854">MKLKSILVLLTLIVFSCSKKKEEKPVQEVKEPVVKDTIVKVDKVAEKENTQTLVFTVQIAALKNDNSELASLEGVNIYQENSLTKYRLGNFSTYREAKAYKLQIRNIYKDAFVQALKDDYPIPITEALQQ</sequence>
<dbReference type="AlphaFoldDB" id="A0A2S7WLY8"/>
<keyword evidence="2" id="KW-1185">Reference proteome</keyword>
<comment type="caution">
    <text evidence="1">The sequence shown here is derived from an EMBL/GenBank/DDBJ whole genome shotgun (WGS) entry which is preliminary data.</text>
</comment>
<organism evidence="1 2">
    <name type="scientific">Polaribacter porphyrae</name>
    <dbReference type="NCBI Taxonomy" id="1137780"/>
    <lineage>
        <taxon>Bacteria</taxon>
        <taxon>Pseudomonadati</taxon>
        <taxon>Bacteroidota</taxon>
        <taxon>Flavobacteriia</taxon>
        <taxon>Flavobacteriales</taxon>
        <taxon>Flavobacteriaceae</taxon>
    </lineage>
</organism>
<dbReference type="OrthoDB" id="1202222at2"/>
<dbReference type="RefSeq" id="WP_105015065.1">
    <property type="nucleotide sequence ID" value="NZ_MSCN01000001.1"/>
</dbReference>
<reference evidence="1 2" key="1">
    <citation type="submission" date="2016-12" db="EMBL/GenBank/DDBJ databases">
        <title>Trade-off between light-utilization and light-protection in marine flavobacteria.</title>
        <authorList>
            <person name="Kumagai Y."/>
            <person name="Yoshizawa S."/>
            <person name="Kogure K."/>
            <person name="Iwasaki W."/>
        </authorList>
    </citation>
    <scope>NUCLEOTIDE SEQUENCE [LARGE SCALE GENOMIC DNA]</scope>
    <source>
        <strain evidence="1 2">NBRC 108759</strain>
    </source>
</reference>
<protein>
    <recommendedName>
        <fullName evidence="3">SPOR domain-containing protein</fullName>
    </recommendedName>
</protein>
<evidence type="ECO:0000313" key="2">
    <source>
        <dbReference type="Proteomes" id="UP000238882"/>
    </source>
</evidence>
<dbReference type="PROSITE" id="PS51257">
    <property type="entry name" value="PROKAR_LIPOPROTEIN"/>
    <property type="match status" value="1"/>
</dbReference>
<evidence type="ECO:0000313" key="1">
    <source>
        <dbReference type="EMBL" id="PQJ78476.1"/>
    </source>
</evidence>